<evidence type="ECO:0000313" key="3">
    <source>
        <dbReference type="Proteomes" id="UP000184233"/>
    </source>
</evidence>
<organism evidence="2 3">
    <name type="scientific">Candidatus Kapaibacterium thiocyanatum</name>
    <dbReference type="NCBI Taxonomy" id="1895771"/>
    <lineage>
        <taxon>Bacteria</taxon>
        <taxon>Pseudomonadati</taxon>
        <taxon>Candidatus Kapaibacteriota</taxon>
        <taxon>Candidatus Kapaibacteriia</taxon>
        <taxon>Candidatus Kapaibacteriales</taxon>
        <taxon>Candidatus Kapaibacteriaceae</taxon>
        <taxon>Candidatus Kapaibacterium</taxon>
    </lineage>
</organism>
<dbReference type="SMART" id="SM00028">
    <property type="entry name" value="TPR"/>
    <property type="match status" value="2"/>
</dbReference>
<dbReference type="Pfam" id="PF13181">
    <property type="entry name" value="TPR_8"/>
    <property type="match status" value="1"/>
</dbReference>
<dbReference type="Pfam" id="PF13432">
    <property type="entry name" value="TPR_16"/>
    <property type="match status" value="1"/>
</dbReference>
<dbReference type="InterPro" id="IPR019412">
    <property type="entry name" value="IML2/TPR_39"/>
</dbReference>
<dbReference type="InterPro" id="IPR019734">
    <property type="entry name" value="TPR_rpt"/>
</dbReference>
<keyword evidence="1" id="KW-0732">Signal</keyword>
<dbReference type="InterPro" id="IPR011990">
    <property type="entry name" value="TPR-like_helical_dom_sf"/>
</dbReference>
<accession>A0A1M3L586</accession>
<proteinExistence type="predicted"/>
<dbReference type="PANTHER" id="PTHR31859">
    <property type="entry name" value="TETRATRICOPEPTIDE REPEAT PROTEIN 39 FAMILY MEMBER"/>
    <property type="match status" value="1"/>
</dbReference>
<feature type="chain" id="PRO_5013313433" evidence="1">
    <location>
        <begin position="21"/>
        <end position="470"/>
    </location>
</feature>
<dbReference type="SUPFAM" id="SSF81901">
    <property type="entry name" value="HCP-like"/>
    <property type="match status" value="1"/>
</dbReference>
<dbReference type="STRING" id="1895771.BGO89_03820"/>
<dbReference type="PANTHER" id="PTHR31859:SF1">
    <property type="entry name" value="TETRATRICOPEPTIDE REPEAT PROTEIN 39C"/>
    <property type="match status" value="1"/>
</dbReference>
<evidence type="ECO:0000313" key="2">
    <source>
        <dbReference type="EMBL" id="OJX60710.1"/>
    </source>
</evidence>
<sequence>MKVLVIMMAMLMTVSTGAAAAAIDWKLVHERTDAALRHLYDLDFRKAETVSNEVIVMAPNDPRGHFVKAMVYYYRMSFKGTKNDTAFGGFLYHAAKVEKVCDQLLEQNENDTKAMFYMGGIIGFKGLTYFSRGENMKAVWDGKKGYTLLVDALELDPDNHDAKMGLGLFRYLISQAPESIRPLLKAAGAEGDRAGGLRMLEEAAAKGTYARWEARRWLADFYQAEDMPVRAASHLDILAREFPDNWYLQRELADVRLYQLKQPDKAEAIYRRLLEMPILEYDAEQVRYSVRMRLAYADMIRERYAQARVWAAQVRDKAPSPRLKDDAVKQIEAIDNLQNDPIQRVSNAIAAGAWMRTNVLADSLRALPGGFLSQKNDAYAWYLQGAAYTELQNYGQAEECLRMAIGKPEKEQWLEAYCCYRLGMVQARRGKASEATAWFQKAAGFSDYPGERTLRIRLARERAALKKVTD</sequence>
<reference evidence="2 3" key="1">
    <citation type="submission" date="2016-09" db="EMBL/GenBank/DDBJ databases">
        <title>Genome-resolved meta-omics ties microbial dynamics to process performance in biotechnology for thiocyanate degradation.</title>
        <authorList>
            <person name="Kantor R.S."/>
            <person name="Huddy R.J."/>
            <person name="Iyer R."/>
            <person name="Thomas B.C."/>
            <person name="Brown C.T."/>
            <person name="Anantharaman K."/>
            <person name="Tringe S."/>
            <person name="Hettich R.L."/>
            <person name="Harrison S.T."/>
            <person name="Banfield J.F."/>
        </authorList>
    </citation>
    <scope>NUCLEOTIDE SEQUENCE [LARGE SCALE GENOMIC DNA]</scope>
    <source>
        <strain evidence="2">59-99</strain>
    </source>
</reference>
<comment type="caution">
    <text evidence="2">The sequence shown here is derived from an EMBL/GenBank/DDBJ whole genome shotgun (WGS) entry which is preliminary data.</text>
</comment>
<dbReference type="EMBL" id="MKVH01000003">
    <property type="protein sequence ID" value="OJX60710.1"/>
    <property type="molecule type" value="Genomic_DNA"/>
</dbReference>
<name>A0A1M3L586_9BACT</name>
<dbReference type="Gene3D" id="1.25.40.10">
    <property type="entry name" value="Tetratricopeptide repeat domain"/>
    <property type="match status" value="2"/>
</dbReference>
<dbReference type="SUPFAM" id="SSF48452">
    <property type="entry name" value="TPR-like"/>
    <property type="match status" value="2"/>
</dbReference>
<protein>
    <submittedName>
        <fullName evidence="2">Uncharacterized protein</fullName>
    </submittedName>
</protein>
<gene>
    <name evidence="2" type="ORF">BGO89_03820</name>
</gene>
<dbReference type="AlphaFoldDB" id="A0A1M3L586"/>
<evidence type="ECO:0000256" key="1">
    <source>
        <dbReference type="SAM" id="SignalP"/>
    </source>
</evidence>
<feature type="signal peptide" evidence="1">
    <location>
        <begin position="1"/>
        <end position="20"/>
    </location>
</feature>
<dbReference type="Proteomes" id="UP000184233">
    <property type="component" value="Unassembled WGS sequence"/>
</dbReference>